<dbReference type="SUPFAM" id="SSF55781">
    <property type="entry name" value="GAF domain-like"/>
    <property type="match status" value="1"/>
</dbReference>
<accession>A0A0K1Q343</accession>
<feature type="region of interest" description="Disordered" evidence="1">
    <location>
        <begin position="356"/>
        <end position="416"/>
    </location>
</feature>
<gene>
    <name evidence="3" type="ORF">AKJ09_06458</name>
</gene>
<dbReference type="KEGG" id="llu:AKJ09_06458"/>
<organism evidence="3 4">
    <name type="scientific">Labilithrix luteola</name>
    <dbReference type="NCBI Taxonomy" id="1391654"/>
    <lineage>
        <taxon>Bacteria</taxon>
        <taxon>Pseudomonadati</taxon>
        <taxon>Myxococcota</taxon>
        <taxon>Polyangia</taxon>
        <taxon>Polyangiales</taxon>
        <taxon>Labilitrichaceae</taxon>
        <taxon>Labilithrix</taxon>
    </lineage>
</organism>
<feature type="compositionally biased region" description="Low complexity" evidence="1">
    <location>
        <begin position="293"/>
        <end position="312"/>
    </location>
</feature>
<dbReference type="InterPro" id="IPR003018">
    <property type="entry name" value="GAF"/>
</dbReference>
<feature type="domain" description="GAF" evidence="2">
    <location>
        <begin position="454"/>
        <end position="575"/>
    </location>
</feature>
<reference evidence="3 4" key="1">
    <citation type="submission" date="2015-08" db="EMBL/GenBank/DDBJ databases">
        <authorList>
            <person name="Babu N.S."/>
            <person name="Beckwith C.J."/>
            <person name="Beseler K.G."/>
            <person name="Brison A."/>
            <person name="Carone J.V."/>
            <person name="Caskin T.P."/>
            <person name="Diamond M."/>
            <person name="Durham M.E."/>
            <person name="Foxe J.M."/>
            <person name="Go M."/>
            <person name="Henderson B.A."/>
            <person name="Jones I.B."/>
            <person name="McGettigan J.A."/>
            <person name="Micheletti S.J."/>
            <person name="Nasrallah M.E."/>
            <person name="Ortiz D."/>
            <person name="Piller C.R."/>
            <person name="Privatt S.R."/>
            <person name="Schneider S.L."/>
            <person name="Sharp S."/>
            <person name="Smith T.C."/>
            <person name="Stanton J.D."/>
            <person name="Ullery H.E."/>
            <person name="Wilson R.J."/>
            <person name="Serrano M.G."/>
            <person name="Buck G."/>
            <person name="Lee V."/>
            <person name="Wang Y."/>
            <person name="Carvalho R."/>
            <person name="Voegtly L."/>
            <person name="Shi R."/>
            <person name="Duckworth R."/>
            <person name="Johnson A."/>
            <person name="Loviza R."/>
            <person name="Walstead R."/>
            <person name="Shah Z."/>
            <person name="Kiflezghi M."/>
            <person name="Wade K."/>
            <person name="Ball S.L."/>
            <person name="Bradley K.W."/>
            <person name="Asai D.J."/>
            <person name="Bowman C.A."/>
            <person name="Russell D.A."/>
            <person name="Pope W.H."/>
            <person name="Jacobs-Sera D."/>
            <person name="Hendrix R.W."/>
            <person name="Hatfull G.F."/>
        </authorList>
    </citation>
    <scope>NUCLEOTIDE SEQUENCE [LARGE SCALE GENOMIC DNA]</scope>
    <source>
        <strain evidence="3 4">DSM 27648</strain>
    </source>
</reference>
<evidence type="ECO:0000313" key="4">
    <source>
        <dbReference type="Proteomes" id="UP000064967"/>
    </source>
</evidence>
<dbReference type="AlphaFoldDB" id="A0A0K1Q343"/>
<sequence>MRWLVEVSSLEKTDLQKFCVEAESWQRALQAARAQRGEEGPMSGFSIELLEEGYRAVDPIARIRFVVKRAPHDMPVTTVAIDSRLGVAPGAPSSISVPPVVITNDPTSTGQVQKISVTPAPAPAPAGSPSKMPSQPPARTSVTLAANTVAIAEAKAEAREQEAVGGRAAPPAVGSAIPGLPAVKLLTSREQNPTDASPLSYREYAFAVPAGTTEESAVEVLRAQLRIVDAHLAGLKVGKLVNLAVFDVEFTGKPPRPPIATLTWKDWKGEPVLGYPARGTGSSAPLRPPSKIPPSLAAPATTPSGNPTPAAVANAVIPPAPAVPNIGASNPAPNAAATAAPAPVVVPAPEPIASVTEPMLPPSSASGAASVSSSTSSAATKSANGPSAPAPAATDAEPRRSPSQPPAGAVKTPSGRLVRGRVSGDELITALFESMHDLHFLRDALDGGQFCLALATEVLPARAALIHFFDIEKREWVVACARGKDTRGLLALRTADADEILRDAARKRRAVVVANASTAAGERYRQIGGSHSLIVAPIMQAGRALGALEIINPLDGLPFTEDEAYAMTYIAEQYAEYLGSRGIVLDRDRIHSSATAGA</sequence>
<evidence type="ECO:0000313" key="3">
    <source>
        <dbReference type="EMBL" id="AKU99794.1"/>
    </source>
</evidence>
<feature type="region of interest" description="Disordered" evidence="1">
    <location>
        <begin position="275"/>
        <end position="312"/>
    </location>
</feature>
<feature type="region of interest" description="Disordered" evidence="1">
    <location>
        <begin position="117"/>
        <end position="138"/>
    </location>
</feature>
<proteinExistence type="predicted"/>
<dbReference type="Gene3D" id="3.30.450.40">
    <property type="match status" value="1"/>
</dbReference>
<name>A0A0K1Q343_9BACT</name>
<feature type="compositionally biased region" description="Low complexity" evidence="1">
    <location>
        <begin position="363"/>
        <end position="393"/>
    </location>
</feature>
<evidence type="ECO:0000256" key="1">
    <source>
        <dbReference type="SAM" id="MobiDB-lite"/>
    </source>
</evidence>
<dbReference type="Proteomes" id="UP000064967">
    <property type="component" value="Chromosome"/>
</dbReference>
<dbReference type="STRING" id="1391654.AKJ09_06458"/>
<dbReference type="RefSeq" id="WP_146651189.1">
    <property type="nucleotide sequence ID" value="NZ_CP012333.1"/>
</dbReference>
<dbReference type="EMBL" id="CP012333">
    <property type="protein sequence ID" value="AKU99794.1"/>
    <property type="molecule type" value="Genomic_DNA"/>
</dbReference>
<dbReference type="Pfam" id="PF01590">
    <property type="entry name" value="GAF"/>
    <property type="match status" value="1"/>
</dbReference>
<dbReference type="OrthoDB" id="5512020at2"/>
<keyword evidence="4" id="KW-1185">Reference proteome</keyword>
<dbReference type="InterPro" id="IPR029016">
    <property type="entry name" value="GAF-like_dom_sf"/>
</dbReference>
<evidence type="ECO:0000259" key="2">
    <source>
        <dbReference type="Pfam" id="PF01590"/>
    </source>
</evidence>
<protein>
    <submittedName>
        <fullName evidence="3">Putative stage II sporulation protein</fullName>
    </submittedName>
</protein>